<organism evidence="2 3">
    <name type="scientific">Actinomadura harenae</name>
    <dbReference type="NCBI Taxonomy" id="2483351"/>
    <lineage>
        <taxon>Bacteria</taxon>
        <taxon>Bacillati</taxon>
        <taxon>Actinomycetota</taxon>
        <taxon>Actinomycetes</taxon>
        <taxon>Streptosporangiales</taxon>
        <taxon>Thermomonosporaceae</taxon>
        <taxon>Actinomadura</taxon>
    </lineage>
</organism>
<protein>
    <submittedName>
        <fullName evidence="2">Uncharacterized protein</fullName>
    </submittedName>
</protein>
<dbReference type="EMBL" id="RFFG01000010">
    <property type="protein sequence ID" value="RMI46166.1"/>
    <property type="molecule type" value="Genomic_DNA"/>
</dbReference>
<evidence type="ECO:0000313" key="3">
    <source>
        <dbReference type="Proteomes" id="UP000282674"/>
    </source>
</evidence>
<evidence type="ECO:0000313" key="2">
    <source>
        <dbReference type="EMBL" id="RMI46166.1"/>
    </source>
</evidence>
<sequence length="75" mass="7554">MVRALTGPESVEPKGQPLIGRISRAAPPPSPKGVTVVGGVGGGDEEELPADGGAVRSRESGGTGSSRMFEDLQPN</sequence>
<gene>
    <name evidence="2" type="ORF">EBO15_08085</name>
</gene>
<reference evidence="2 3" key="1">
    <citation type="submission" date="2018-10" db="EMBL/GenBank/DDBJ databases">
        <title>Isolation from soil.</title>
        <authorList>
            <person name="Hu J."/>
        </authorList>
    </citation>
    <scope>NUCLEOTIDE SEQUENCE [LARGE SCALE GENOMIC DNA]</scope>
    <source>
        <strain evidence="2 3">NEAU-Ht49</strain>
    </source>
</reference>
<keyword evidence="3" id="KW-1185">Reference proteome</keyword>
<comment type="caution">
    <text evidence="2">The sequence shown here is derived from an EMBL/GenBank/DDBJ whole genome shotgun (WGS) entry which is preliminary data.</text>
</comment>
<dbReference type="Proteomes" id="UP000282674">
    <property type="component" value="Unassembled WGS sequence"/>
</dbReference>
<accession>A0A3M2M9D6</accession>
<evidence type="ECO:0000256" key="1">
    <source>
        <dbReference type="SAM" id="MobiDB-lite"/>
    </source>
</evidence>
<feature type="region of interest" description="Disordered" evidence="1">
    <location>
        <begin position="1"/>
        <end position="75"/>
    </location>
</feature>
<dbReference type="AlphaFoldDB" id="A0A3M2M9D6"/>
<proteinExistence type="predicted"/>
<name>A0A3M2M9D6_9ACTN</name>